<dbReference type="AlphaFoldDB" id="A0A0L6Z7E6"/>
<proteinExistence type="predicted"/>
<gene>
    <name evidence="3" type="ORF">CLHOM_26320</name>
</gene>
<keyword evidence="3" id="KW-0645">Protease</keyword>
<feature type="transmembrane region" description="Helical" evidence="1">
    <location>
        <begin position="284"/>
        <end position="303"/>
    </location>
</feature>
<keyword evidence="3" id="KW-0378">Hydrolase</keyword>
<evidence type="ECO:0000313" key="3">
    <source>
        <dbReference type="EMBL" id="KOA18892.1"/>
    </source>
</evidence>
<feature type="transmembrane region" description="Helical" evidence="1">
    <location>
        <begin position="12"/>
        <end position="32"/>
    </location>
</feature>
<feature type="transmembrane region" description="Helical" evidence="1">
    <location>
        <begin position="38"/>
        <end position="60"/>
    </location>
</feature>
<feature type="transmembrane region" description="Helical" evidence="1">
    <location>
        <begin position="238"/>
        <end position="263"/>
    </location>
</feature>
<dbReference type="PANTHER" id="PTHR36435:SF1">
    <property type="entry name" value="CAAX AMINO TERMINAL PROTEASE FAMILY PROTEIN"/>
    <property type="match status" value="1"/>
</dbReference>
<feature type="transmembrane region" description="Helical" evidence="1">
    <location>
        <begin position="172"/>
        <end position="189"/>
    </location>
</feature>
<feature type="transmembrane region" description="Helical" evidence="1">
    <location>
        <begin position="146"/>
        <end position="166"/>
    </location>
</feature>
<feature type="transmembrane region" description="Helical" evidence="1">
    <location>
        <begin position="116"/>
        <end position="134"/>
    </location>
</feature>
<dbReference type="PANTHER" id="PTHR36435">
    <property type="entry name" value="SLR1288 PROTEIN"/>
    <property type="match status" value="1"/>
</dbReference>
<evidence type="ECO:0000256" key="1">
    <source>
        <dbReference type="SAM" id="Phobius"/>
    </source>
</evidence>
<evidence type="ECO:0000313" key="4">
    <source>
        <dbReference type="Proteomes" id="UP000037043"/>
    </source>
</evidence>
<protein>
    <submittedName>
        <fullName evidence="3">CAAX amino terminal protease self-immunity</fullName>
    </submittedName>
</protein>
<dbReference type="InterPro" id="IPR052710">
    <property type="entry name" value="CAAX_protease"/>
</dbReference>
<dbReference type="GO" id="GO:0004175">
    <property type="term" value="F:endopeptidase activity"/>
    <property type="evidence" value="ECO:0007669"/>
    <property type="project" value="UniProtKB-ARBA"/>
</dbReference>
<comment type="caution">
    <text evidence="3">The sequence shown here is derived from an EMBL/GenBank/DDBJ whole genome shotgun (WGS) entry which is preliminary data.</text>
</comment>
<keyword evidence="1" id="KW-1133">Transmembrane helix</keyword>
<sequence length="312" mass="34645">MKDRNIYQSNLFAFILLFLYAFSPILLKPIFQALKMPISLYLVLPQLLLLIVPTIIYFIITKKSIKETLRLNRLNFKSILIIVGIGILAQPVAMFLSFLTQFIFPNRISQVVSAMNDIPLLIRIAVIALTPAICEEITMRGVVLSGYNQISISKAAIITGMFFGMLHLDGNQLLYAFAIGIIFAYLVRITNSIYASMICHFTINGTQVLISALGIKLAEASGQNLELVQKAGLSSLTTVQLVNSLFILLAIAIVCIGVIIMLMQKLARMNNYSCKKEALSVEKIKILNWPVVASILIYISVIASDVKEILNK</sequence>
<accession>A0A0L6Z7E6</accession>
<feature type="domain" description="CAAX prenyl protease 2/Lysostaphin resistance protein A-like" evidence="2">
    <location>
        <begin position="120"/>
        <end position="205"/>
    </location>
</feature>
<dbReference type="STRING" id="36844.SAMN04488501_109123"/>
<name>A0A0L6Z7E6_9CLOT</name>
<evidence type="ECO:0000259" key="2">
    <source>
        <dbReference type="Pfam" id="PF02517"/>
    </source>
</evidence>
<keyword evidence="1" id="KW-0472">Membrane</keyword>
<organism evidence="3 4">
    <name type="scientific">Clostridium homopropionicum DSM 5847</name>
    <dbReference type="NCBI Taxonomy" id="1121318"/>
    <lineage>
        <taxon>Bacteria</taxon>
        <taxon>Bacillati</taxon>
        <taxon>Bacillota</taxon>
        <taxon>Clostridia</taxon>
        <taxon>Eubacteriales</taxon>
        <taxon>Clostridiaceae</taxon>
        <taxon>Clostridium</taxon>
    </lineage>
</organism>
<dbReference type="Proteomes" id="UP000037043">
    <property type="component" value="Unassembled WGS sequence"/>
</dbReference>
<feature type="transmembrane region" description="Helical" evidence="1">
    <location>
        <begin position="80"/>
        <end position="104"/>
    </location>
</feature>
<dbReference type="RefSeq" id="WP_052222120.1">
    <property type="nucleotide sequence ID" value="NZ_LHUR01000031.1"/>
</dbReference>
<dbReference type="PATRIC" id="fig|1121318.3.peg.2644"/>
<dbReference type="InterPro" id="IPR003675">
    <property type="entry name" value="Rce1/LyrA-like_dom"/>
</dbReference>
<dbReference type="Pfam" id="PF02517">
    <property type="entry name" value="Rce1-like"/>
    <property type="match status" value="1"/>
</dbReference>
<keyword evidence="4" id="KW-1185">Reference proteome</keyword>
<reference evidence="4" key="1">
    <citation type="submission" date="2015-08" db="EMBL/GenBank/DDBJ databases">
        <title>Genome sequence of the strict anaerobe Clostridium homopropionicum LuHBu1 (DSM 5847T).</title>
        <authorList>
            <person name="Poehlein A."/>
            <person name="Beck M."/>
            <person name="Schiel-Bengelsdorf B."/>
            <person name="Bengelsdorf F.R."/>
            <person name="Daniel R."/>
            <person name="Duerre P."/>
        </authorList>
    </citation>
    <scope>NUCLEOTIDE SEQUENCE [LARGE SCALE GENOMIC DNA]</scope>
    <source>
        <strain evidence="4">DSM 5847</strain>
    </source>
</reference>
<dbReference type="GO" id="GO:0080120">
    <property type="term" value="P:CAAX-box protein maturation"/>
    <property type="evidence" value="ECO:0007669"/>
    <property type="project" value="UniProtKB-ARBA"/>
</dbReference>
<keyword evidence="1" id="KW-0812">Transmembrane</keyword>
<dbReference type="GO" id="GO:0006508">
    <property type="term" value="P:proteolysis"/>
    <property type="evidence" value="ECO:0007669"/>
    <property type="project" value="UniProtKB-KW"/>
</dbReference>
<dbReference type="EMBL" id="LHUR01000031">
    <property type="protein sequence ID" value="KOA18892.1"/>
    <property type="molecule type" value="Genomic_DNA"/>
</dbReference>